<comment type="caution">
    <text evidence="1">The sequence shown here is derived from an EMBL/GenBank/DDBJ whole genome shotgun (WGS) entry which is preliminary data.</text>
</comment>
<organism evidence="1 2">
    <name type="scientific">Malus baccata</name>
    <name type="common">Siberian crab apple</name>
    <name type="synonym">Pyrus baccata</name>
    <dbReference type="NCBI Taxonomy" id="106549"/>
    <lineage>
        <taxon>Eukaryota</taxon>
        <taxon>Viridiplantae</taxon>
        <taxon>Streptophyta</taxon>
        <taxon>Embryophyta</taxon>
        <taxon>Tracheophyta</taxon>
        <taxon>Spermatophyta</taxon>
        <taxon>Magnoliopsida</taxon>
        <taxon>eudicotyledons</taxon>
        <taxon>Gunneridae</taxon>
        <taxon>Pentapetalae</taxon>
        <taxon>rosids</taxon>
        <taxon>fabids</taxon>
        <taxon>Rosales</taxon>
        <taxon>Rosaceae</taxon>
        <taxon>Amygdaloideae</taxon>
        <taxon>Maleae</taxon>
        <taxon>Malus</taxon>
    </lineage>
</organism>
<evidence type="ECO:0000313" key="2">
    <source>
        <dbReference type="Proteomes" id="UP000315295"/>
    </source>
</evidence>
<sequence>MLSEVEGLDDVAEVGGCMYGKALKSTGVPDCRCWACRYCLSAWMVFVRLRAAGAGAGVGDITTGT</sequence>
<keyword evidence="2" id="KW-1185">Reference proteome</keyword>
<dbReference type="Proteomes" id="UP000315295">
    <property type="component" value="Unassembled WGS sequence"/>
</dbReference>
<proteinExistence type="predicted"/>
<protein>
    <submittedName>
        <fullName evidence="1">Uncharacterized protein</fullName>
    </submittedName>
</protein>
<gene>
    <name evidence="1" type="ORF">C1H46_026107</name>
</gene>
<accession>A0A540LPG0</accession>
<name>A0A540LPG0_MALBA</name>
<reference evidence="1 2" key="1">
    <citation type="journal article" date="2019" name="G3 (Bethesda)">
        <title>Sequencing of a Wild Apple (Malus baccata) Genome Unravels the Differences Between Cultivated and Wild Apple Species Regarding Disease Resistance and Cold Tolerance.</title>
        <authorList>
            <person name="Chen X."/>
        </authorList>
    </citation>
    <scope>NUCLEOTIDE SEQUENCE [LARGE SCALE GENOMIC DNA]</scope>
    <source>
        <strain evidence="2">cv. Shandingzi</strain>
        <tissue evidence="1">Leaves</tissue>
    </source>
</reference>
<dbReference type="AlphaFoldDB" id="A0A540LPG0"/>
<evidence type="ECO:0000313" key="1">
    <source>
        <dbReference type="EMBL" id="TQD88363.1"/>
    </source>
</evidence>
<dbReference type="EMBL" id="VIEB01000512">
    <property type="protein sequence ID" value="TQD88363.1"/>
    <property type="molecule type" value="Genomic_DNA"/>
</dbReference>